<dbReference type="PROSITE" id="PS51387">
    <property type="entry name" value="FAD_PCMH"/>
    <property type="match status" value="1"/>
</dbReference>
<dbReference type="InterPro" id="IPR012951">
    <property type="entry name" value="BBE"/>
</dbReference>
<comment type="caution">
    <text evidence="6">The sequence shown here is derived from an EMBL/GenBank/DDBJ whole genome shotgun (WGS) entry which is preliminary data.</text>
</comment>
<dbReference type="InterPro" id="IPR050416">
    <property type="entry name" value="FAD-linked_Oxidoreductase"/>
</dbReference>
<evidence type="ECO:0000256" key="4">
    <source>
        <dbReference type="ARBA" id="ARBA00023002"/>
    </source>
</evidence>
<evidence type="ECO:0000313" key="6">
    <source>
        <dbReference type="EMBL" id="KAF5263098.1"/>
    </source>
</evidence>
<dbReference type="Pfam" id="PF08031">
    <property type="entry name" value="BBE"/>
    <property type="match status" value="1"/>
</dbReference>
<dbReference type="SUPFAM" id="SSF56176">
    <property type="entry name" value="FAD-binding/transporter-associated domain-like"/>
    <property type="match status" value="1"/>
</dbReference>
<dbReference type="InterPro" id="IPR016166">
    <property type="entry name" value="FAD-bd_PCMH"/>
</dbReference>
<comment type="similarity">
    <text evidence="1">Belongs to the oxygen-dependent FAD-linked oxidoreductase family.</text>
</comment>
<dbReference type="InterPro" id="IPR036318">
    <property type="entry name" value="FAD-bd_PCMH-like_sf"/>
</dbReference>
<dbReference type="GO" id="GO:0071949">
    <property type="term" value="F:FAD binding"/>
    <property type="evidence" value="ECO:0007669"/>
    <property type="project" value="InterPro"/>
</dbReference>
<name>A0A8H5AD21_FUSOX</name>
<keyword evidence="4" id="KW-0560">Oxidoreductase</keyword>
<dbReference type="GO" id="GO:0016491">
    <property type="term" value="F:oxidoreductase activity"/>
    <property type="evidence" value="ECO:0007669"/>
    <property type="project" value="UniProtKB-KW"/>
</dbReference>
<evidence type="ECO:0000256" key="2">
    <source>
        <dbReference type="ARBA" id="ARBA00022630"/>
    </source>
</evidence>
<dbReference type="Gene3D" id="3.30.465.10">
    <property type="match status" value="1"/>
</dbReference>
<dbReference type="PANTHER" id="PTHR42973">
    <property type="entry name" value="BINDING OXIDOREDUCTASE, PUTATIVE (AFU_ORTHOLOGUE AFUA_1G17690)-RELATED"/>
    <property type="match status" value="1"/>
</dbReference>
<dbReference type="Proteomes" id="UP000558688">
    <property type="component" value="Unassembled WGS sequence"/>
</dbReference>
<dbReference type="PANTHER" id="PTHR42973:SF17">
    <property type="entry name" value="OXIDASE, PUTATIVE (AFU_ORTHOLOGUE AFUA_6G14340)-RELATED"/>
    <property type="match status" value="1"/>
</dbReference>
<gene>
    <name evidence="6" type="ORF">FOXYS1_6153</name>
</gene>
<protein>
    <recommendedName>
        <fullName evidence="5">FAD-binding PCMH-type domain-containing protein</fullName>
    </recommendedName>
</protein>
<evidence type="ECO:0000313" key="7">
    <source>
        <dbReference type="Proteomes" id="UP000558688"/>
    </source>
</evidence>
<feature type="domain" description="FAD-binding PCMH-type" evidence="5">
    <location>
        <begin position="115"/>
        <end position="289"/>
    </location>
</feature>
<reference evidence="6" key="1">
    <citation type="submission" date="2020-02" db="EMBL/GenBank/DDBJ databases">
        <title>Identification and distribution of gene clusters putatively required for synthesis of sphingolipid metabolism inhibitors in phylogenetically diverse species of the filamentous fungus Fusarium.</title>
        <authorList>
            <person name="Kim H.-S."/>
            <person name="Busman M."/>
            <person name="Brown D.W."/>
            <person name="Divon H."/>
            <person name="Uhlig S."/>
            <person name="Proctor R.H."/>
        </authorList>
    </citation>
    <scope>NUCLEOTIDE SEQUENCE [LARGE SCALE GENOMIC DNA]</scope>
    <source>
        <strain evidence="6">NRRL 39464</strain>
    </source>
</reference>
<dbReference type="InterPro" id="IPR016169">
    <property type="entry name" value="FAD-bd_PCMH_sub2"/>
</dbReference>
<dbReference type="Gene3D" id="3.40.462.20">
    <property type="match status" value="1"/>
</dbReference>
<dbReference type="EMBL" id="JAAFOW010000973">
    <property type="protein sequence ID" value="KAF5263098.1"/>
    <property type="molecule type" value="Genomic_DNA"/>
</dbReference>
<keyword evidence="2" id="KW-0285">Flavoprotein</keyword>
<dbReference type="Pfam" id="PF01565">
    <property type="entry name" value="FAD_binding_4"/>
    <property type="match status" value="1"/>
</dbReference>
<accession>A0A8H5AD21</accession>
<dbReference type="InterPro" id="IPR006094">
    <property type="entry name" value="Oxid_FAD_bind_N"/>
</dbReference>
<sequence>MFKALAIIPPVEKDPNANGKLSDDEAVIDKAKKEYNKLKSRFNLGRIIPNVILPALVGAAVWARQPSDNQFTAPPAALRKCLDSVCAGADNCVRYPASGENREYFQWASPFNLGRIVLPAAVVRPSTDEQVSGFVQCAADSNVKVQARSGGHSYANYGAGGYNGSLSVDLINYRYVTLNETTWLTTIGGGSLLGDIDDLLDNQKGNRAFPHGVCPGVGIGGHATIGGLGPSSRMWGATLDHVVEAKVVTANGTIVTASEAKYPDLFFAIRGAAAGFGIVTQFVIKTVEKPKKTLHFTHRTPYTNSEGIVEQFKRWREMVADKKLDHRIGTEFALDPEGSKITATWFGTRQDFDQSGIAERLGLKLTPVESSWVNTKRWQYENAVLTLSDIPTEFFSRSLGFTADDATSFNATERLVQLIAANRSQSKLKWFCIFDATGGKVAEPAMDSTAYAHRDKVMFYQSYLYNIWAPLTADEKGLLNGIHETIVGGIPTRSPSTYPGYIDPLLENPQEAYWGPNLDRLEAIKREWDPEDVFHNPQSVRPAKLKL</sequence>
<evidence type="ECO:0000256" key="1">
    <source>
        <dbReference type="ARBA" id="ARBA00005466"/>
    </source>
</evidence>
<organism evidence="6 7">
    <name type="scientific">Fusarium oxysporum</name>
    <name type="common">Fusarium vascular wilt</name>
    <dbReference type="NCBI Taxonomy" id="5507"/>
    <lineage>
        <taxon>Eukaryota</taxon>
        <taxon>Fungi</taxon>
        <taxon>Dikarya</taxon>
        <taxon>Ascomycota</taxon>
        <taxon>Pezizomycotina</taxon>
        <taxon>Sordariomycetes</taxon>
        <taxon>Hypocreomycetidae</taxon>
        <taxon>Hypocreales</taxon>
        <taxon>Nectriaceae</taxon>
        <taxon>Fusarium</taxon>
        <taxon>Fusarium oxysporum species complex</taxon>
    </lineage>
</organism>
<keyword evidence="3" id="KW-0274">FAD</keyword>
<evidence type="ECO:0000256" key="3">
    <source>
        <dbReference type="ARBA" id="ARBA00022827"/>
    </source>
</evidence>
<proteinExistence type="inferred from homology"/>
<evidence type="ECO:0000259" key="5">
    <source>
        <dbReference type="PROSITE" id="PS51387"/>
    </source>
</evidence>
<dbReference type="AlphaFoldDB" id="A0A8H5AD21"/>